<feature type="compositionally biased region" description="Acidic residues" evidence="1">
    <location>
        <begin position="9"/>
        <end position="19"/>
    </location>
</feature>
<evidence type="ECO:0000313" key="4">
    <source>
        <dbReference type="Proteomes" id="UP000694701"/>
    </source>
</evidence>
<dbReference type="GO" id="GO:0005096">
    <property type="term" value="F:GTPase activator activity"/>
    <property type="evidence" value="ECO:0007669"/>
    <property type="project" value="TreeGrafter"/>
</dbReference>
<dbReference type="InterPro" id="IPR011993">
    <property type="entry name" value="PH-like_dom_sf"/>
</dbReference>
<dbReference type="AlphaFoldDB" id="A0A8C2FGK5"/>
<name>A0A8C2FGK5_CYPCA</name>
<protein>
    <recommendedName>
        <fullName evidence="2">RanBD1 domain-containing protein</fullName>
    </recommendedName>
</protein>
<dbReference type="SUPFAM" id="SSF50729">
    <property type="entry name" value="PH domain-like"/>
    <property type="match status" value="1"/>
</dbReference>
<evidence type="ECO:0000259" key="2">
    <source>
        <dbReference type="PROSITE" id="PS50196"/>
    </source>
</evidence>
<dbReference type="GO" id="GO:0005737">
    <property type="term" value="C:cytoplasm"/>
    <property type="evidence" value="ECO:0007669"/>
    <property type="project" value="TreeGrafter"/>
</dbReference>
<dbReference type="PROSITE" id="PS50196">
    <property type="entry name" value="RANBD1"/>
    <property type="match status" value="1"/>
</dbReference>
<dbReference type="InterPro" id="IPR000156">
    <property type="entry name" value="Ran_bind_dom"/>
</dbReference>
<dbReference type="InterPro" id="IPR045255">
    <property type="entry name" value="RanBP1-like"/>
</dbReference>
<evidence type="ECO:0000256" key="1">
    <source>
        <dbReference type="SAM" id="MobiDB-lite"/>
    </source>
</evidence>
<dbReference type="SMART" id="SM00160">
    <property type="entry name" value="RanBD"/>
    <property type="match status" value="1"/>
</dbReference>
<dbReference type="GO" id="GO:0005643">
    <property type="term" value="C:nuclear pore"/>
    <property type="evidence" value="ECO:0007669"/>
    <property type="project" value="TreeGrafter"/>
</dbReference>
<proteinExistence type="predicted"/>
<feature type="domain" description="RanBD1" evidence="2">
    <location>
        <begin position="23"/>
        <end position="93"/>
    </location>
</feature>
<accession>A0A8C2FGK5</accession>
<dbReference type="Ensembl" id="ENSCCRT00020060779.1">
    <property type="protein sequence ID" value="ENSCCRP00020055270.1"/>
    <property type="gene ID" value="ENSCCRG00020025761.1"/>
</dbReference>
<dbReference type="PANTHER" id="PTHR23138">
    <property type="entry name" value="RAN BINDING PROTEIN"/>
    <property type="match status" value="1"/>
</dbReference>
<organism evidence="3 4">
    <name type="scientific">Cyprinus carpio</name>
    <name type="common">Common carp</name>
    <dbReference type="NCBI Taxonomy" id="7962"/>
    <lineage>
        <taxon>Eukaryota</taxon>
        <taxon>Metazoa</taxon>
        <taxon>Chordata</taxon>
        <taxon>Craniata</taxon>
        <taxon>Vertebrata</taxon>
        <taxon>Euteleostomi</taxon>
        <taxon>Actinopterygii</taxon>
        <taxon>Neopterygii</taxon>
        <taxon>Teleostei</taxon>
        <taxon>Ostariophysi</taxon>
        <taxon>Cypriniformes</taxon>
        <taxon>Cyprinidae</taxon>
        <taxon>Cyprininae</taxon>
        <taxon>Cyprinus</taxon>
    </lineage>
</organism>
<dbReference type="Proteomes" id="UP000694701">
    <property type="component" value="Unplaced"/>
</dbReference>
<feature type="region of interest" description="Disordered" evidence="1">
    <location>
        <begin position="1"/>
        <end position="24"/>
    </location>
</feature>
<dbReference type="PANTHER" id="PTHR23138:SF87">
    <property type="entry name" value="E3 SUMO-PROTEIN LIGASE RANBP2"/>
    <property type="match status" value="1"/>
</dbReference>
<reference evidence="3" key="1">
    <citation type="submission" date="2025-08" db="UniProtKB">
        <authorList>
            <consortium name="Ensembl"/>
        </authorList>
    </citation>
    <scope>IDENTIFICATION</scope>
</reference>
<sequence length="93" mass="10679">FADPSQAYDEQEASQEEERDGQYFEPVVPLPDLVDVSTGEENEQVLFSHRAKLYRYDKDLSQWKERGIGDLKILQHYETKSSNCAQTIGSLPI</sequence>
<evidence type="ECO:0000313" key="3">
    <source>
        <dbReference type="Ensembl" id="ENSCCRP00020055270.1"/>
    </source>
</evidence>
<dbReference type="Gene3D" id="2.30.29.30">
    <property type="entry name" value="Pleckstrin-homology domain (PH domain)/Phosphotyrosine-binding domain (PTB)"/>
    <property type="match status" value="1"/>
</dbReference>
<dbReference type="Pfam" id="PF00638">
    <property type="entry name" value="Ran_BP1"/>
    <property type="match status" value="1"/>
</dbReference>